<dbReference type="Proteomes" id="UP001162483">
    <property type="component" value="Unassembled WGS sequence"/>
</dbReference>
<evidence type="ECO:0000256" key="3">
    <source>
        <dbReference type="PROSITE-ProRule" id="PRU00446"/>
    </source>
</evidence>
<dbReference type="PANTHER" id="PTHR23192:SF7">
    <property type="entry name" value="OLFACTOMEDIN-4"/>
    <property type="match status" value="1"/>
</dbReference>
<dbReference type="Pfam" id="PF02191">
    <property type="entry name" value="OLF"/>
    <property type="match status" value="1"/>
</dbReference>
<reference evidence="6" key="1">
    <citation type="submission" date="2023-05" db="EMBL/GenBank/DDBJ databases">
        <authorList>
            <person name="Stuckert A."/>
        </authorList>
    </citation>
    <scope>NUCLEOTIDE SEQUENCE</scope>
</reference>
<protein>
    <recommendedName>
        <fullName evidence="5">Olfactomedin-like domain-containing protein</fullName>
    </recommendedName>
</protein>
<keyword evidence="7" id="KW-1185">Reference proteome</keyword>
<dbReference type="SMART" id="SM00284">
    <property type="entry name" value="OLF"/>
    <property type="match status" value="1"/>
</dbReference>
<comment type="caution">
    <text evidence="6">The sequence shown here is derived from an EMBL/GenBank/DDBJ whole genome shotgun (WGS) entry which is preliminary data.</text>
</comment>
<evidence type="ECO:0000259" key="5">
    <source>
        <dbReference type="PROSITE" id="PS51132"/>
    </source>
</evidence>
<accession>A0ABN9B9Y6</accession>
<dbReference type="EMBL" id="CATNWA010003005">
    <property type="protein sequence ID" value="CAI9544350.1"/>
    <property type="molecule type" value="Genomic_DNA"/>
</dbReference>
<dbReference type="PROSITE" id="PS51132">
    <property type="entry name" value="OLF"/>
    <property type="match status" value="1"/>
</dbReference>
<proteinExistence type="predicted"/>
<comment type="subcellular location">
    <subcellularLocation>
        <location evidence="1">Secreted</location>
    </subcellularLocation>
</comment>
<dbReference type="InterPro" id="IPR003112">
    <property type="entry name" value="Olfac-like_dom"/>
</dbReference>
<gene>
    <name evidence="6" type="ORF">SPARVUS_LOCUS2458639</name>
</gene>
<evidence type="ECO:0000256" key="1">
    <source>
        <dbReference type="ARBA" id="ARBA00004613"/>
    </source>
</evidence>
<dbReference type="PANTHER" id="PTHR23192">
    <property type="entry name" value="OLFACTOMEDIN-RELATED"/>
    <property type="match status" value="1"/>
</dbReference>
<evidence type="ECO:0000313" key="6">
    <source>
        <dbReference type="EMBL" id="CAI9544350.1"/>
    </source>
</evidence>
<keyword evidence="2" id="KW-0964">Secreted</keyword>
<feature type="coiled-coil region" evidence="4">
    <location>
        <begin position="22"/>
        <end position="131"/>
    </location>
</feature>
<evidence type="ECO:0000256" key="2">
    <source>
        <dbReference type="ARBA" id="ARBA00022525"/>
    </source>
</evidence>
<keyword evidence="4" id="KW-0175">Coiled coil</keyword>
<evidence type="ECO:0000256" key="4">
    <source>
        <dbReference type="SAM" id="Coils"/>
    </source>
</evidence>
<name>A0ABN9B9Y6_9NEOB</name>
<organism evidence="6 7">
    <name type="scientific">Staurois parvus</name>
    <dbReference type="NCBI Taxonomy" id="386267"/>
    <lineage>
        <taxon>Eukaryota</taxon>
        <taxon>Metazoa</taxon>
        <taxon>Chordata</taxon>
        <taxon>Craniata</taxon>
        <taxon>Vertebrata</taxon>
        <taxon>Euteleostomi</taxon>
        <taxon>Amphibia</taxon>
        <taxon>Batrachia</taxon>
        <taxon>Anura</taxon>
        <taxon>Neobatrachia</taxon>
        <taxon>Ranoidea</taxon>
        <taxon>Ranidae</taxon>
        <taxon>Staurois</taxon>
    </lineage>
</organism>
<sequence length="415" mass="47976">MEILEKSNYNLSLSFQKEITQLQAYQRKIDVHIEMLKNLTRRVQIMQMGRVAYTELEFELIKTEITQMEAIVQELRASLNGSNEKVEALYAEVHNISVTVNQLENYDKNNVLAVRREIASLQRRLEECKHNQTQQSPFQVEYGKFGSCEHGGIMNISKPLVVQLNWRGSGYKAGGWGKDSFFGSTEKGYWASMLENNALNYFSSVRLYNSYDDLLLYKNYQDKTASDSGNGAGMILYNNSLYYNCYNSRDICKHNMVTNKLERKTLPNAAYNNRFPYSFSQYQDIDMASDENGLWVLFSTEEAQGNMVIGKLNSSTLELIKTWTTTVYKPSMSNAFMACGTMYATRVTNTRQEEIFYMYDTNTEKEARISISMDKMTDNIQSLSYNPNDHKLYVMSEAYETEYAVFFKSLSKEKL</sequence>
<dbReference type="InterPro" id="IPR050605">
    <property type="entry name" value="Olfactomedin-like_domain"/>
</dbReference>
<comment type="caution">
    <text evidence="3">Lacks conserved residue(s) required for the propagation of feature annotation.</text>
</comment>
<evidence type="ECO:0000313" key="7">
    <source>
        <dbReference type="Proteomes" id="UP001162483"/>
    </source>
</evidence>
<feature type="domain" description="Olfactomedin-like" evidence="5">
    <location>
        <begin position="147"/>
        <end position="409"/>
    </location>
</feature>